<evidence type="ECO:0000313" key="1">
    <source>
        <dbReference type="Proteomes" id="UP000887565"/>
    </source>
</evidence>
<organism evidence="1 2">
    <name type="scientific">Romanomermis culicivorax</name>
    <name type="common">Nematode worm</name>
    <dbReference type="NCBI Taxonomy" id="13658"/>
    <lineage>
        <taxon>Eukaryota</taxon>
        <taxon>Metazoa</taxon>
        <taxon>Ecdysozoa</taxon>
        <taxon>Nematoda</taxon>
        <taxon>Enoplea</taxon>
        <taxon>Dorylaimia</taxon>
        <taxon>Mermithida</taxon>
        <taxon>Mermithoidea</taxon>
        <taxon>Mermithidae</taxon>
        <taxon>Romanomermis</taxon>
    </lineage>
</organism>
<evidence type="ECO:0000313" key="2">
    <source>
        <dbReference type="WBParaSite" id="nRc.2.0.1.t28954-RA"/>
    </source>
</evidence>
<name>A0A915JSA3_ROMCU</name>
<sequence length="64" mass="7378">MLQISNQIQQGIANFTLRMGIKPKTELMKERDQMIITQFYSKSLPVIQATMDKHKGQIVSLQDL</sequence>
<protein>
    <submittedName>
        <fullName evidence="2">Uncharacterized protein</fullName>
    </submittedName>
</protein>
<keyword evidence="1" id="KW-1185">Reference proteome</keyword>
<proteinExistence type="predicted"/>
<reference evidence="2" key="1">
    <citation type="submission" date="2022-11" db="UniProtKB">
        <authorList>
            <consortium name="WormBaseParasite"/>
        </authorList>
    </citation>
    <scope>IDENTIFICATION</scope>
</reference>
<dbReference type="AlphaFoldDB" id="A0A915JSA3"/>
<dbReference type="Proteomes" id="UP000887565">
    <property type="component" value="Unplaced"/>
</dbReference>
<dbReference type="WBParaSite" id="nRc.2.0.1.t28954-RA">
    <property type="protein sequence ID" value="nRc.2.0.1.t28954-RA"/>
    <property type="gene ID" value="nRc.2.0.1.g28954"/>
</dbReference>
<accession>A0A915JSA3</accession>